<feature type="compositionally biased region" description="Polar residues" evidence="1">
    <location>
        <begin position="248"/>
        <end position="258"/>
    </location>
</feature>
<proteinExistence type="predicted"/>
<feature type="region of interest" description="Disordered" evidence="1">
    <location>
        <begin position="111"/>
        <end position="294"/>
    </location>
</feature>
<evidence type="ECO:0000313" key="3">
    <source>
        <dbReference type="Proteomes" id="UP001212411"/>
    </source>
</evidence>
<feature type="compositionally biased region" description="Basic and acidic residues" evidence="1">
    <location>
        <begin position="277"/>
        <end position="294"/>
    </location>
</feature>
<protein>
    <submittedName>
        <fullName evidence="2">Schizosaccharomyces specific protein</fullName>
    </submittedName>
</protein>
<accession>A0AAE9WE45</accession>
<feature type="compositionally biased region" description="Basic residues" evidence="1">
    <location>
        <begin position="187"/>
        <end position="196"/>
    </location>
</feature>
<reference evidence="2 3" key="1">
    <citation type="journal article" date="2023" name="G3 (Bethesda)">
        <title>A high-quality reference genome for the fission yeast Schizosaccharomyces osmophilus.</title>
        <authorList>
            <person name="Jia G.S."/>
            <person name="Zhang W.C."/>
            <person name="Liang Y."/>
            <person name="Liu X.H."/>
            <person name="Rhind N."/>
            <person name="Pidoux A."/>
            <person name="Brysch-Herzberg M."/>
            <person name="Du L.L."/>
        </authorList>
    </citation>
    <scope>NUCLEOTIDE SEQUENCE [LARGE SCALE GENOMIC DNA]</scope>
    <source>
        <strain evidence="2 3">CBS 15793</strain>
    </source>
</reference>
<feature type="compositionally biased region" description="Polar residues" evidence="1">
    <location>
        <begin position="1"/>
        <end position="11"/>
    </location>
</feature>
<feature type="compositionally biased region" description="Basic and acidic residues" evidence="1">
    <location>
        <begin position="259"/>
        <end position="268"/>
    </location>
</feature>
<gene>
    <name evidence="2" type="ORF">SOMG_02877</name>
</gene>
<dbReference type="GeneID" id="80876357"/>
<dbReference type="EMBL" id="CP115612">
    <property type="protein sequence ID" value="WBW73566.1"/>
    <property type="molecule type" value="Genomic_DNA"/>
</dbReference>
<evidence type="ECO:0000313" key="2">
    <source>
        <dbReference type="EMBL" id="WBW73566.1"/>
    </source>
</evidence>
<sequence length="311" mass="34814">MEHNSSRASRLNSKEEPSTSNTQPNARQLLGIQVPRPISFKNDPFGFDSVKGIRLSSTLESDSSALRSGNQALKFCAPYQDSFERILSSSPPVVNEGEFLKNVEDPSFNVHSKHPLPLSASSPKQVPLPASSPPNYSSSPSSPIPLSSVTTSSMHPPSSSRLSSRSSFPKDATTRQLERFVPIPHGNLKKRLRKRSPRENDDLDLSILHSIPNSSPPSSASESEPEFEESQLLWKLSKRTKVTHRQSDSSFTLDNENLEPQRNDKHSSDGSSSDEDSEKKQVLDEEQQKRMDDMRQYYKQIDQYSFQVVDD</sequence>
<keyword evidence="3" id="KW-1185">Reference proteome</keyword>
<dbReference type="Proteomes" id="UP001212411">
    <property type="component" value="Chromosome 2"/>
</dbReference>
<name>A0AAE9WE45_9SCHI</name>
<dbReference type="RefSeq" id="XP_056037809.1">
    <property type="nucleotide sequence ID" value="XM_056181668.1"/>
</dbReference>
<dbReference type="KEGG" id="som:SOMG_02877"/>
<dbReference type="AlphaFoldDB" id="A0AAE9WE45"/>
<organism evidence="2 3">
    <name type="scientific">Schizosaccharomyces osmophilus</name>
    <dbReference type="NCBI Taxonomy" id="2545709"/>
    <lineage>
        <taxon>Eukaryota</taxon>
        <taxon>Fungi</taxon>
        <taxon>Dikarya</taxon>
        <taxon>Ascomycota</taxon>
        <taxon>Taphrinomycotina</taxon>
        <taxon>Schizosaccharomycetes</taxon>
        <taxon>Schizosaccharomycetales</taxon>
        <taxon>Schizosaccharomycetaceae</taxon>
        <taxon>Schizosaccharomyces</taxon>
    </lineage>
</organism>
<feature type="compositionally biased region" description="Low complexity" evidence="1">
    <location>
        <begin position="127"/>
        <end position="167"/>
    </location>
</feature>
<evidence type="ECO:0000256" key="1">
    <source>
        <dbReference type="SAM" id="MobiDB-lite"/>
    </source>
</evidence>
<feature type="compositionally biased region" description="Low complexity" evidence="1">
    <location>
        <begin position="210"/>
        <end position="222"/>
    </location>
</feature>
<feature type="region of interest" description="Disordered" evidence="1">
    <location>
        <begin position="1"/>
        <end position="30"/>
    </location>
</feature>